<feature type="signal peptide" evidence="1">
    <location>
        <begin position="1"/>
        <end position="24"/>
    </location>
</feature>
<proteinExistence type="predicted"/>
<feature type="chain" id="PRO_5020278550" evidence="1">
    <location>
        <begin position="25"/>
        <end position="197"/>
    </location>
</feature>
<evidence type="ECO:0000313" key="2">
    <source>
        <dbReference type="EMBL" id="TDR80191.1"/>
    </source>
</evidence>
<reference evidence="2 3" key="1">
    <citation type="submission" date="2019-03" db="EMBL/GenBank/DDBJ databases">
        <title>Genomic Encyclopedia of Type Strains, Phase III (KMG-III): the genomes of soil and plant-associated and newly described type strains.</title>
        <authorList>
            <person name="Whitman W."/>
        </authorList>
    </citation>
    <scope>NUCLEOTIDE SEQUENCE [LARGE SCALE GENOMIC DNA]</scope>
    <source>
        <strain evidence="2 3">CECT 8976</strain>
    </source>
</reference>
<keyword evidence="1" id="KW-0732">Signal</keyword>
<protein>
    <submittedName>
        <fullName evidence="2">Uncharacterized protein</fullName>
    </submittedName>
</protein>
<dbReference type="OrthoDB" id="8588558at2"/>
<dbReference type="Proteomes" id="UP000295611">
    <property type="component" value="Unassembled WGS sequence"/>
</dbReference>
<evidence type="ECO:0000313" key="3">
    <source>
        <dbReference type="Proteomes" id="UP000295611"/>
    </source>
</evidence>
<sequence length="197" mass="21445">MGRFFRMALAGGAALLALSDWGFAQTQWRVATPFQDNPLKVAVLTGEGTVSGNTFPVSLEFSCHPAAGVPRVVLRVPSMVADWDFHAYDSAATNMAPRRRFLTVMASNRRVLDRPRFTGIDGENASFMFSWQPNEALLSRLARQNDGALIVLDGLRRGQGNLEARFVFPADVSVMRDVLAPCSDAVAGQKKVASDAE</sequence>
<comment type="caution">
    <text evidence="2">The sequence shown here is derived from an EMBL/GenBank/DDBJ whole genome shotgun (WGS) entry which is preliminary data.</text>
</comment>
<accession>A0A4R7B6B5</accession>
<name>A0A4R7B6B5_9NEIS</name>
<dbReference type="AlphaFoldDB" id="A0A4R7B6B5"/>
<dbReference type="EMBL" id="SNZP01000005">
    <property type="protein sequence ID" value="TDR80191.1"/>
    <property type="molecule type" value="Genomic_DNA"/>
</dbReference>
<dbReference type="RefSeq" id="WP_133679584.1">
    <property type="nucleotide sequence ID" value="NZ_SNZP01000005.1"/>
</dbReference>
<organism evidence="2 3">
    <name type="scientific">Paludibacterium purpuratum</name>
    <dbReference type="NCBI Taxonomy" id="1144873"/>
    <lineage>
        <taxon>Bacteria</taxon>
        <taxon>Pseudomonadati</taxon>
        <taxon>Pseudomonadota</taxon>
        <taxon>Betaproteobacteria</taxon>
        <taxon>Neisseriales</taxon>
        <taxon>Chromobacteriaceae</taxon>
        <taxon>Paludibacterium</taxon>
    </lineage>
</organism>
<gene>
    <name evidence="2" type="ORF">DFP86_10545</name>
</gene>
<evidence type="ECO:0000256" key="1">
    <source>
        <dbReference type="SAM" id="SignalP"/>
    </source>
</evidence>
<keyword evidence="3" id="KW-1185">Reference proteome</keyword>